<dbReference type="AlphaFoldDB" id="A0A5C7A5N3"/>
<keyword evidence="1 4" id="KW-0349">Heme</keyword>
<dbReference type="InterPro" id="IPR051459">
    <property type="entry name" value="Cytochrome_c-type_DH"/>
</dbReference>
<feature type="signal peptide" evidence="5">
    <location>
        <begin position="1"/>
        <end position="20"/>
    </location>
</feature>
<evidence type="ECO:0000256" key="1">
    <source>
        <dbReference type="ARBA" id="ARBA00022617"/>
    </source>
</evidence>
<dbReference type="EMBL" id="VORZ01000001">
    <property type="protein sequence ID" value="TXD98582.1"/>
    <property type="molecule type" value="Genomic_DNA"/>
</dbReference>
<dbReference type="SUPFAM" id="SSF46626">
    <property type="entry name" value="Cytochrome c"/>
    <property type="match status" value="1"/>
</dbReference>
<keyword evidence="2 4" id="KW-0479">Metal-binding</keyword>
<dbReference type="RefSeq" id="WP_147223184.1">
    <property type="nucleotide sequence ID" value="NZ_CAJGYY010000001.1"/>
</dbReference>
<gene>
    <name evidence="7" type="ORF">ES754_01790</name>
</gene>
<evidence type="ECO:0000313" key="7">
    <source>
        <dbReference type="EMBL" id="TXD98582.1"/>
    </source>
</evidence>
<dbReference type="Proteomes" id="UP000321903">
    <property type="component" value="Unassembled WGS sequence"/>
</dbReference>
<dbReference type="PANTHER" id="PTHR35008:SF4">
    <property type="entry name" value="BLL4482 PROTEIN"/>
    <property type="match status" value="1"/>
</dbReference>
<feature type="chain" id="PRO_5022863084" evidence="5">
    <location>
        <begin position="21"/>
        <end position="226"/>
    </location>
</feature>
<evidence type="ECO:0000256" key="2">
    <source>
        <dbReference type="ARBA" id="ARBA00022723"/>
    </source>
</evidence>
<proteinExistence type="predicted"/>
<dbReference type="GO" id="GO:0020037">
    <property type="term" value="F:heme binding"/>
    <property type="evidence" value="ECO:0007669"/>
    <property type="project" value="InterPro"/>
</dbReference>
<dbReference type="PANTHER" id="PTHR35008">
    <property type="entry name" value="BLL4482 PROTEIN-RELATED"/>
    <property type="match status" value="1"/>
</dbReference>
<sequence length="226" mass="24147">MENIKPKALAMVLLSASVIAVLSGCSQRAGDDVETVGSKQAAVQPTDTQESRNAGAWGGVYMSRDELAAPKTNIVNVSSLPTVANDPSLVKWQAKFEGTEVKTREGSANAQTVFESTNGFVTTDGEKLYHDSCAGCHMHKGEGAIGAGYYPPLANNSKMESKYYVIDILINGFRGMPSFHTMMNDEQMAAVTQYVHSELNGFKDTVTAADVAQLRHANPPGADPSE</sequence>
<comment type="caution">
    <text evidence="7">The sequence shown here is derived from an EMBL/GenBank/DDBJ whole genome shotgun (WGS) entry which is preliminary data.</text>
</comment>
<name>A0A5C7A5N3_9GAMM</name>
<accession>A0A5C7A5N3</accession>
<keyword evidence="3 4" id="KW-0408">Iron</keyword>
<organism evidence="7 8">
    <name type="scientific">Psychrobacter frigidicola</name>
    <dbReference type="NCBI Taxonomy" id="45611"/>
    <lineage>
        <taxon>Bacteria</taxon>
        <taxon>Pseudomonadati</taxon>
        <taxon>Pseudomonadota</taxon>
        <taxon>Gammaproteobacteria</taxon>
        <taxon>Moraxellales</taxon>
        <taxon>Moraxellaceae</taxon>
        <taxon>Psychrobacter</taxon>
    </lineage>
</organism>
<feature type="domain" description="Cytochrome c" evidence="6">
    <location>
        <begin position="120"/>
        <end position="199"/>
    </location>
</feature>
<dbReference type="OrthoDB" id="5523448at2"/>
<dbReference type="InterPro" id="IPR009056">
    <property type="entry name" value="Cyt_c-like_dom"/>
</dbReference>
<dbReference type="GO" id="GO:0046872">
    <property type="term" value="F:metal ion binding"/>
    <property type="evidence" value="ECO:0007669"/>
    <property type="project" value="UniProtKB-KW"/>
</dbReference>
<dbReference type="PROSITE" id="PS51007">
    <property type="entry name" value="CYTC"/>
    <property type="match status" value="1"/>
</dbReference>
<keyword evidence="8" id="KW-1185">Reference proteome</keyword>
<dbReference type="Pfam" id="PF13442">
    <property type="entry name" value="Cytochrome_CBB3"/>
    <property type="match status" value="1"/>
</dbReference>
<evidence type="ECO:0000256" key="4">
    <source>
        <dbReference type="PROSITE-ProRule" id="PRU00433"/>
    </source>
</evidence>
<dbReference type="InterPro" id="IPR036909">
    <property type="entry name" value="Cyt_c-like_dom_sf"/>
</dbReference>
<evidence type="ECO:0000259" key="6">
    <source>
        <dbReference type="PROSITE" id="PS51007"/>
    </source>
</evidence>
<evidence type="ECO:0000256" key="3">
    <source>
        <dbReference type="ARBA" id="ARBA00023004"/>
    </source>
</evidence>
<dbReference type="Gene3D" id="1.10.760.10">
    <property type="entry name" value="Cytochrome c-like domain"/>
    <property type="match status" value="1"/>
</dbReference>
<dbReference type="GO" id="GO:0009055">
    <property type="term" value="F:electron transfer activity"/>
    <property type="evidence" value="ECO:0007669"/>
    <property type="project" value="InterPro"/>
</dbReference>
<keyword evidence="5" id="KW-0732">Signal</keyword>
<reference evidence="7 8" key="1">
    <citation type="submission" date="2019-08" db="EMBL/GenBank/DDBJ databases">
        <title>Genome sequence of Psychrobacter frigidicola ACAM304 (type strain).</title>
        <authorList>
            <person name="Bowman J.P."/>
        </authorList>
    </citation>
    <scope>NUCLEOTIDE SEQUENCE [LARGE SCALE GENOMIC DNA]</scope>
    <source>
        <strain evidence="7 8">ACAM 304</strain>
    </source>
</reference>
<dbReference type="PROSITE" id="PS51257">
    <property type="entry name" value="PROKAR_LIPOPROTEIN"/>
    <property type="match status" value="1"/>
</dbReference>
<evidence type="ECO:0000313" key="8">
    <source>
        <dbReference type="Proteomes" id="UP000321903"/>
    </source>
</evidence>
<protein>
    <submittedName>
        <fullName evidence="7">Cytochrome c</fullName>
    </submittedName>
</protein>
<evidence type="ECO:0000256" key="5">
    <source>
        <dbReference type="SAM" id="SignalP"/>
    </source>
</evidence>